<feature type="signal peptide" evidence="2">
    <location>
        <begin position="1"/>
        <end position="25"/>
    </location>
</feature>
<proteinExistence type="predicted"/>
<dbReference type="Proteomes" id="UP000635828">
    <property type="component" value="Unassembled WGS sequence"/>
</dbReference>
<gene>
    <name evidence="3" type="ORF">H8S22_06135</name>
</gene>
<protein>
    <recommendedName>
        <fullName evidence="5">Lipoprotein</fullName>
    </recommendedName>
</protein>
<name>A0ABR7FPX0_9FIRM</name>
<sequence>MKVKRILLCLSLCLIMWNFTGCEKAFQKATVPEKEEVADARKNRINEISADALQKTGKTYHSNALKAYQKALNSVGGHLYDTSYISTGDLKEMASIIKKDRMVQAVIGKRVGYLNTNLDQAMPSGQIESTKMLEFYGSLMRAAQSEAEIEKKIKSMESSMDTEDELVNENSQQINASTEEMVSDSFNAAESSLE</sequence>
<accession>A0ABR7FPX0</accession>
<keyword evidence="2" id="KW-0732">Signal</keyword>
<feature type="region of interest" description="Disordered" evidence="1">
    <location>
        <begin position="155"/>
        <end position="194"/>
    </location>
</feature>
<reference evidence="3 4" key="1">
    <citation type="submission" date="2020-08" db="EMBL/GenBank/DDBJ databases">
        <title>Genome public.</title>
        <authorList>
            <person name="Liu C."/>
            <person name="Sun Q."/>
        </authorList>
    </citation>
    <scope>NUCLEOTIDE SEQUENCE [LARGE SCALE GENOMIC DNA]</scope>
    <source>
        <strain evidence="3 4">NSJ-7</strain>
    </source>
</reference>
<comment type="caution">
    <text evidence="3">The sequence shown here is derived from an EMBL/GenBank/DDBJ whole genome shotgun (WGS) entry which is preliminary data.</text>
</comment>
<evidence type="ECO:0008006" key="5">
    <source>
        <dbReference type="Google" id="ProtNLM"/>
    </source>
</evidence>
<feature type="chain" id="PRO_5045755548" description="Lipoprotein" evidence="2">
    <location>
        <begin position="26"/>
        <end position="194"/>
    </location>
</feature>
<evidence type="ECO:0000313" key="3">
    <source>
        <dbReference type="EMBL" id="MBC5677199.1"/>
    </source>
</evidence>
<evidence type="ECO:0000256" key="2">
    <source>
        <dbReference type="SAM" id="SignalP"/>
    </source>
</evidence>
<dbReference type="EMBL" id="JACOOS010000005">
    <property type="protein sequence ID" value="MBC5677199.1"/>
    <property type="molecule type" value="Genomic_DNA"/>
</dbReference>
<organism evidence="3 4">
    <name type="scientific">Anaerostipes hominis</name>
    <name type="common">ex Liu et al. 2021</name>
    <dbReference type="NCBI Taxonomy" id="2763018"/>
    <lineage>
        <taxon>Bacteria</taxon>
        <taxon>Bacillati</taxon>
        <taxon>Bacillota</taxon>
        <taxon>Clostridia</taxon>
        <taxon>Lachnospirales</taxon>
        <taxon>Lachnospiraceae</taxon>
        <taxon>Anaerostipes</taxon>
    </lineage>
</organism>
<feature type="compositionally biased region" description="Polar residues" evidence="1">
    <location>
        <begin position="168"/>
        <end position="194"/>
    </location>
</feature>
<keyword evidence="4" id="KW-1185">Reference proteome</keyword>
<evidence type="ECO:0000313" key="4">
    <source>
        <dbReference type="Proteomes" id="UP000635828"/>
    </source>
</evidence>
<dbReference type="RefSeq" id="WP_024727370.1">
    <property type="nucleotide sequence ID" value="NZ_JACOOS010000005.1"/>
</dbReference>
<evidence type="ECO:0000256" key="1">
    <source>
        <dbReference type="SAM" id="MobiDB-lite"/>
    </source>
</evidence>